<organism evidence="1 2">
    <name type="scientific">Rhodopirellula baltica WH47</name>
    <dbReference type="NCBI Taxonomy" id="991778"/>
    <lineage>
        <taxon>Bacteria</taxon>
        <taxon>Pseudomonadati</taxon>
        <taxon>Planctomycetota</taxon>
        <taxon>Planctomycetia</taxon>
        <taxon>Pirellulales</taxon>
        <taxon>Pirellulaceae</taxon>
        <taxon>Rhodopirellula</taxon>
    </lineage>
</organism>
<dbReference type="EMBL" id="AFAR01000156">
    <property type="protein sequence ID" value="EGF27188.1"/>
    <property type="molecule type" value="Genomic_DNA"/>
</dbReference>
<comment type="caution">
    <text evidence="1">The sequence shown here is derived from an EMBL/GenBank/DDBJ whole genome shotgun (WGS) entry which is preliminary data.</text>
</comment>
<dbReference type="Proteomes" id="UP000006222">
    <property type="component" value="Unassembled WGS sequence"/>
</dbReference>
<protein>
    <submittedName>
        <fullName evidence="1">Uncharacterized protein</fullName>
    </submittedName>
</protein>
<proteinExistence type="predicted"/>
<gene>
    <name evidence="1" type="ORF">RBWH47_00224</name>
</gene>
<sequence>MVRTFQRDPERNGCDLRATAITTDGLSEVRGATDSLLARFVMQYKPCSPYNIQRFVIRLFQVCKLILPELSG</sequence>
<reference evidence="1 2" key="1">
    <citation type="journal article" date="2013" name="Mar. Genomics">
        <title>Expression of sulfatases in Rhodopirellula baltica and the diversity of sulfatases in the genus Rhodopirellula.</title>
        <authorList>
            <person name="Wegner C.E."/>
            <person name="Richter-Heitmann T."/>
            <person name="Klindworth A."/>
            <person name="Klockow C."/>
            <person name="Richter M."/>
            <person name="Achstetter T."/>
            <person name="Glockner F.O."/>
            <person name="Harder J."/>
        </authorList>
    </citation>
    <scope>NUCLEOTIDE SEQUENCE [LARGE SCALE GENOMIC DNA]</scope>
    <source>
        <strain evidence="1 2">WH47</strain>
    </source>
</reference>
<dbReference type="AlphaFoldDB" id="F2AT03"/>
<dbReference type="PATRIC" id="fig|991778.3.peg.3022"/>
<name>F2AT03_RHOBT</name>
<evidence type="ECO:0000313" key="1">
    <source>
        <dbReference type="EMBL" id="EGF27188.1"/>
    </source>
</evidence>
<evidence type="ECO:0000313" key="2">
    <source>
        <dbReference type="Proteomes" id="UP000006222"/>
    </source>
</evidence>
<accession>F2AT03</accession>